<protein>
    <submittedName>
        <fullName evidence="1">Uncharacterized protein</fullName>
    </submittedName>
</protein>
<reference evidence="1 2" key="1">
    <citation type="journal article" date="2014" name="Int. J. Syst. Evol. Microbiol.">
        <title>Complete genome sequence of Corynebacterium casei LMG S-19264T (=DSM 44701T), isolated from a smear-ripened cheese.</title>
        <authorList>
            <consortium name="US DOE Joint Genome Institute (JGI-PGF)"/>
            <person name="Walter F."/>
            <person name="Albersmeier A."/>
            <person name="Kalinowski J."/>
            <person name="Ruckert C."/>
        </authorList>
    </citation>
    <scope>NUCLEOTIDE SEQUENCE [LARGE SCALE GENOMIC DNA]</scope>
    <source>
        <strain evidence="1 2">CGMCC 1.15896</strain>
    </source>
</reference>
<comment type="caution">
    <text evidence="1">The sequence shown here is derived from an EMBL/GenBank/DDBJ whole genome shotgun (WGS) entry which is preliminary data.</text>
</comment>
<organism evidence="1 2">
    <name type="scientific">Pelagibacterium lentulum</name>
    <dbReference type="NCBI Taxonomy" id="2029865"/>
    <lineage>
        <taxon>Bacteria</taxon>
        <taxon>Pseudomonadati</taxon>
        <taxon>Pseudomonadota</taxon>
        <taxon>Alphaproteobacteria</taxon>
        <taxon>Hyphomicrobiales</taxon>
        <taxon>Devosiaceae</taxon>
        <taxon>Pelagibacterium</taxon>
    </lineage>
</organism>
<sequence length="137" mass="15188">MDIFATAYDTDAIENGEWVNDIPGLPGVSLKVRGDNSDAYQAELLRLGRDAPDEDRETDGALTIEAALKFAPEAAHKALLLDWKGIERNGKAMKYDPETAKLWCTDPRFKHFRKGVLYAAGIVGRRRAKIAGDLEKN</sequence>
<dbReference type="Proteomes" id="UP000596977">
    <property type="component" value="Unassembled WGS sequence"/>
</dbReference>
<dbReference type="OrthoDB" id="8266310at2"/>
<keyword evidence="2" id="KW-1185">Reference proteome</keyword>
<dbReference type="AlphaFoldDB" id="A0A916RQ60"/>
<dbReference type="RefSeq" id="WP_127071420.1">
    <property type="nucleotide sequence ID" value="NZ_BMKB01000013.1"/>
</dbReference>
<proteinExistence type="predicted"/>
<gene>
    <name evidence="1" type="ORF">GCM10011499_39290</name>
</gene>
<accession>A0A916RQ60</accession>
<dbReference type="EMBL" id="BMKB01000013">
    <property type="protein sequence ID" value="GGA64980.1"/>
    <property type="molecule type" value="Genomic_DNA"/>
</dbReference>
<evidence type="ECO:0000313" key="2">
    <source>
        <dbReference type="Proteomes" id="UP000596977"/>
    </source>
</evidence>
<name>A0A916RQ60_9HYPH</name>
<evidence type="ECO:0000313" key="1">
    <source>
        <dbReference type="EMBL" id="GGA64980.1"/>
    </source>
</evidence>